<feature type="coiled-coil region" evidence="1">
    <location>
        <begin position="53"/>
        <end position="80"/>
    </location>
</feature>
<evidence type="ECO:0000313" key="3">
    <source>
        <dbReference type="Proteomes" id="UP000085678"/>
    </source>
</evidence>
<dbReference type="OrthoDB" id="19553at2759"/>
<dbReference type="InterPro" id="IPR045331">
    <property type="entry name" value="MITD1_N"/>
</dbReference>
<evidence type="ECO:0000313" key="5">
    <source>
        <dbReference type="RefSeq" id="XP_013386775.1"/>
    </source>
</evidence>
<dbReference type="Proteomes" id="UP000085678">
    <property type="component" value="Unplaced"/>
</dbReference>
<dbReference type="InterPro" id="IPR052817">
    <property type="entry name" value="MIT_domain_contain_protein1"/>
</dbReference>
<dbReference type="Gene3D" id="1.20.58.80">
    <property type="entry name" value="Phosphotransferase system, lactose/cellobiose-type IIA subunit"/>
    <property type="match status" value="1"/>
</dbReference>
<feature type="domain" description="MIT" evidence="2">
    <location>
        <begin position="3"/>
        <end position="81"/>
    </location>
</feature>
<dbReference type="Pfam" id="PF16565">
    <property type="entry name" value="MIT_C"/>
    <property type="match status" value="1"/>
</dbReference>
<dbReference type="CDD" id="cd02685">
    <property type="entry name" value="MIT_C"/>
    <property type="match status" value="1"/>
</dbReference>
<dbReference type="InterPro" id="IPR032341">
    <property type="entry name" value="MITD1_C"/>
</dbReference>
<organism evidence="3 7">
    <name type="scientific">Lingula anatina</name>
    <name type="common">Brachiopod</name>
    <name type="synonym">Lingula unguis</name>
    <dbReference type="NCBI Taxonomy" id="7574"/>
    <lineage>
        <taxon>Eukaryota</taxon>
        <taxon>Metazoa</taxon>
        <taxon>Spiralia</taxon>
        <taxon>Lophotrochozoa</taxon>
        <taxon>Brachiopoda</taxon>
        <taxon>Linguliformea</taxon>
        <taxon>Lingulata</taxon>
        <taxon>Lingulida</taxon>
        <taxon>Linguloidea</taxon>
        <taxon>Lingulidae</taxon>
        <taxon>Lingula</taxon>
    </lineage>
</organism>
<dbReference type="Pfam" id="PF04212">
    <property type="entry name" value="MIT"/>
    <property type="match status" value="1"/>
</dbReference>
<protein>
    <submittedName>
        <fullName evidence="4 5">MIT domain-containing protein 1</fullName>
    </submittedName>
</protein>
<dbReference type="OMA" id="GNIQMNF"/>
<sequence>MATPGVETSAIGLLKRAVELDGEKRFTESLVCYQEGIQLLLDVLKATTDEEKKKRFRQRITEYMDRAEKLKQHIEAEKEAGRYHEQMKIENNSTGNSYEKVFGRFFDEQVTMVEVEDPYIRSNHQVLNFVRFCELIVKSKSKVQTICLTTGQDQGKGQEEKLSELVKNLEKYNMTLKVTYSASLHDREIRLNNGWVIKIGRGLDYFKAADGKFVIGFCDMDLRQCHETTVDIFHKKHSKSVGV</sequence>
<dbReference type="InterPro" id="IPR038113">
    <property type="entry name" value="MITD1_C_sf"/>
</dbReference>
<evidence type="ECO:0000313" key="6">
    <source>
        <dbReference type="RefSeq" id="XP_013386776.1"/>
    </source>
</evidence>
<dbReference type="SMART" id="SM00745">
    <property type="entry name" value="MIT"/>
    <property type="match status" value="1"/>
</dbReference>
<dbReference type="GeneID" id="106156197"/>
<dbReference type="Gene3D" id="3.30.870.30">
    <property type="entry name" value="MITD, C-terminal phospholipase D-like domain"/>
    <property type="match status" value="1"/>
</dbReference>
<accession>A0A1S3HL76</accession>
<keyword evidence="1" id="KW-0175">Coiled coil</keyword>
<gene>
    <name evidence="4 5 6 7" type="primary">LOC106156197</name>
</gene>
<evidence type="ECO:0000256" key="1">
    <source>
        <dbReference type="SAM" id="Coils"/>
    </source>
</evidence>
<dbReference type="KEGG" id="lak:106156197"/>
<dbReference type="STRING" id="7574.A0A1S3HL76"/>
<name>A0A1S3HL76_LINAN</name>
<keyword evidence="3" id="KW-1185">Reference proteome</keyword>
<dbReference type="SUPFAM" id="SSF116846">
    <property type="entry name" value="MIT domain"/>
    <property type="match status" value="1"/>
</dbReference>
<dbReference type="RefSeq" id="XP_013386777.1">
    <property type="nucleotide sequence ID" value="XM_013531323.1"/>
</dbReference>
<dbReference type="RefSeq" id="XP_013386776.1">
    <property type="nucleotide sequence ID" value="XM_013531322.1"/>
</dbReference>
<dbReference type="CDD" id="cd02683">
    <property type="entry name" value="MIT_1"/>
    <property type="match status" value="1"/>
</dbReference>
<evidence type="ECO:0000259" key="2">
    <source>
        <dbReference type="SMART" id="SM00745"/>
    </source>
</evidence>
<proteinExistence type="predicted"/>
<dbReference type="PANTHER" id="PTHR21222">
    <property type="entry name" value="MIT DOMAIN-CONTAINING PROTEIN 1"/>
    <property type="match status" value="1"/>
</dbReference>
<reference evidence="4 5" key="1">
    <citation type="submission" date="2025-04" db="UniProtKB">
        <authorList>
            <consortium name="RefSeq"/>
        </authorList>
    </citation>
    <scope>IDENTIFICATION</scope>
    <source>
        <tissue evidence="4 5">Gonads</tissue>
    </source>
</reference>
<dbReference type="InterPro" id="IPR007330">
    <property type="entry name" value="MIT_dom"/>
</dbReference>
<dbReference type="InterPro" id="IPR036181">
    <property type="entry name" value="MIT_dom_sf"/>
</dbReference>
<evidence type="ECO:0000313" key="7">
    <source>
        <dbReference type="RefSeq" id="XP_013386777.1"/>
    </source>
</evidence>
<dbReference type="RefSeq" id="XP_013386775.1">
    <property type="nucleotide sequence ID" value="XM_013531321.1"/>
</dbReference>
<dbReference type="RefSeq" id="XP_013386774.1">
    <property type="nucleotide sequence ID" value="XM_013531320.1"/>
</dbReference>
<dbReference type="PANTHER" id="PTHR21222:SF1">
    <property type="entry name" value="MIT DOMAIN-CONTAINING PROTEIN 1"/>
    <property type="match status" value="1"/>
</dbReference>
<dbReference type="AlphaFoldDB" id="A0A1S3HL76"/>
<evidence type="ECO:0000313" key="4">
    <source>
        <dbReference type="RefSeq" id="XP_013386774.1"/>
    </source>
</evidence>